<feature type="binding site" evidence="9">
    <location>
        <position position="177"/>
    </location>
    <ligand>
        <name>substrate</name>
    </ligand>
</feature>
<dbReference type="EMBL" id="AOGZ02000014">
    <property type="protein sequence ID" value="EOQ96464.1"/>
    <property type="molecule type" value="Genomic_DNA"/>
</dbReference>
<dbReference type="GO" id="GO:0005829">
    <property type="term" value="C:cytosol"/>
    <property type="evidence" value="ECO:0007669"/>
    <property type="project" value="TreeGrafter"/>
</dbReference>
<comment type="catalytic activity">
    <reaction evidence="8 9">
        <text>(2S,6S)-2,6-diaminopimelate = meso-2,6-diaminopimelate</text>
        <dbReference type="Rhea" id="RHEA:15393"/>
        <dbReference type="ChEBI" id="CHEBI:57609"/>
        <dbReference type="ChEBI" id="CHEBI:57791"/>
        <dbReference type="EC" id="5.1.1.7"/>
    </reaction>
</comment>
<dbReference type="STRING" id="1218599.LEP1GSC195_2749"/>
<sequence>MAKKTWGEIREEPMKINFTKMEGIGNDYVYIDATKNDIRLSPEQIQKLSDRNFGIGGDGVIFIRNSKTGEFQMDMYNSDGSSSEMCGNGVRCVGKFVFDHGLTKNHKPTIETGKGVLTLDLKTGNNGKVEMVTVDMGEPILKPSLVPIVWPGDEAVINQVIEVQGKQYHFTAVSMGNPHCVIYVDDADAFPVREIGSLIENHPLFPRRVNVEFVSVRGKDHLYQRTWERGAGETLACGTGACAVTVASILNGKTGRSVQIDLRGGTLHVEWKENGSVMMTGPAKEVFSGEVEI</sequence>
<comment type="subunit">
    <text evidence="9">Homodimer.</text>
</comment>
<comment type="similarity">
    <text evidence="2 9">Belongs to the diaminopimelate epimerase family.</text>
</comment>
<evidence type="ECO:0000256" key="4">
    <source>
        <dbReference type="ARBA" id="ARBA00022490"/>
    </source>
</evidence>
<dbReference type="GO" id="GO:0008837">
    <property type="term" value="F:diaminopimelate epimerase activity"/>
    <property type="evidence" value="ECO:0007669"/>
    <property type="project" value="UniProtKB-UniRule"/>
</dbReference>
<comment type="pathway">
    <text evidence="1 9">Amino-acid biosynthesis; L-lysine biosynthesis via DAP pathway; DL-2,6-diaminopimelate from LL-2,6-diaminopimelate: step 1/1.</text>
</comment>
<comment type="subcellular location">
    <subcellularLocation>
        <location evidence="9">Cytoplasm</location>
    </subcellularLocation>
</comment>
<evidence type="ECO:0000256" key="1">
    <source>
        <dbReference type="ARBA" id="ARBA00005196"/>
    </source>
</evidence>
<feature type="site" description="Could be important to modulate the pK values of the two catalytic cysteine residues" evidence="9">
    <location>
        <position position="179"/>
    </location>
</feature>
<dbReference type="PROSITE" id="PS01326">
    <property type="entry name" value="DAP_EPIMERASE"/>
    <property type="match status" value="1"/>
</dbReference>
<dbReference type="SUPFAM" id="SSF54506">
    <property type="entry name" value="Diaminopimelate epimerase-like"/>
    <property type="match status" value="2"/>
</dbReference>
<feature type="active site" description="Proton donor" evidence="9">
    <location>
        <position position="86"/>
    </location>
</feature>
<dbReference type="Proteomes" id="UP000013984">
    <property type="component" value="Unassembled WGS sequence"/>
</dbReference>
<dbReference type="PANTHER" id="PTHR31689:SF0">
    <property type="entry name" value="DIAMINOPIMELATE EPIMERASE"/>
    <property type="match status" value="1"/>
</dbReference>
<proteinExistence type="inferred from homology"/>
<dbReference type="UniPathway" id="UPA00034">
    <property type="reaction ID" value="UER00025"/>
</dbReference>
<dbReference type="AlphaFoldDB" id="R9A391"/>
<keyword evidence="12" id="KW-1185">Reference proteome</keyword>
<feature type="binding site" evidence="9">
    <location>
        <begin position="87"/>
        <end position="88"/>
    </location>
    <ligand>
        <name>substrate</name>
    </ligand>
</feature>
<organism evidence="11 12">
    <name type="scientific">Leptospira wolbachii serovar Codice str. CDC</name>
    <dbReference type="NCBI Taxonomy" id="1218599"/>
    <lineage>
        <taxon>Bacteria</taxon>
        <taxon>Pseudomonadati</taxon>
        <taxon>Spirochaetota</taxon>
        <taxon>Spirochaetia</taxon>
        <taxon>Leptospirales</taxon>
        <taxon>Leptospiraceae</taxon>
        <taxon>Leptospira</taxon>
    </lineage>
</organism>
<keyword evidence="4 9" id="KW-0963">Cytoplasm</keyword>
<name>R9A391_9LEPT</name>
<evidence type="ECO:0000256" key="3">
    <source>
        <dbReference type="ARBA" id="ARBA00013080"/>
    </source>
</evidence>
<dbReference type="InterPro" id="IPR001653">
    <property type="entry name" value="DAP_epimerase_DapF"/>
</dbReference>
<evidence type="ECO:0000256" key="2">
    <source>
        <dbReference type="ARBA" id="ARBA00010219"/>
    </source>
</evidence>
<comment type="caution">
    <text evidence="9">Lacks conserved residue(s) required for the propagation of feature annotation.</text>
</comment>
<evidence type="ECO:0000256" key="9">
    <source>
        <dbReference type="HAMAP-Rule" id="MF_00197"/>
    </source>
</evidence>
<evidence type="ECO:0000313" key="12">
    <source>
        <dbReference type="Proteomes" id="UP000013984"/>
    </source>
</evidence>
<dbReference type="Gene3D" id="3.10.310.10">
    <property type="entry name" value="Diaminopimelate Epimerase, Chain A, domain 1"/>
    <property type="match status" value="2"/>
</dbReference>
<keyword evidence="6 9" id="KW-0457">Lysine biosynthesis</keyword>
<dbReference type="NCBIfam" id="TIGR00652">
    <property type="entry name" value="DapF"/>
    <property type="match status" value="1"/>
</dbReference>
<gene>
    <name evidence="9 11" type="primary">dapF</name>
    <name evidence="11" type="ORF">LEP1GSC195_2749</name>
</gene>
<evidence type="ECO:0000256" key="8">
    <source>
        <dbReference type="ARBA" id="ARBA00051712"/>
    </source>
</evidence>
<keyword evidence="7 9" id="KW-0413">Isomerase</keyword>
<dbReference type="EC" id="5.1.1.7" evidence="3 9"/>
<feature type="binding site" evidence="9">
    <location>
        <begin position="228"/>
        <end position="229"/>
    </location>
    <ligand>
        <name>substrate</name>
    </ligand>
</feature>
<feature type="binding site" evidence="9">
    <location>
        <position position="77"/>
    </location>
    <ligand>
        <name>substrate</name>
    </ligand>
</feature>
<dbReference type="FunFam" id="3.10.310.10:FF:000004">
    <property type="entry name" value="Diaminopimelate epimerase"/>
    <property type="match status" value="1"/>
</dbReference>
<accession>R9A391</accession>
<evidence type="ECO:0000313" key="11">
    <source>
        <dbReference type="EMBL" id="EOQ96464.1"/>
    </source>
</evidence>
<feature type="active site" evidence="10">
    <location>
        <position position="86"/>
    </location>
</feature>
<feature type="binding site" evidence="9">
    <location>
        <position position="26"/>
    </location>
    <ligand>
        <name>substrate</name>
    </ligand>
</feature>
<evidence type="ECO:0000256" key="7">
    <source>
        <dbReference type="ARBA" id="ARBA00023235"/>
    </source>
</evidence>
<feature type="binding site" evidence="9">
    <location>
        <position position="210"/>
    </location>
    <ligand>
        <name>substrate</name>
    </ligand>
</feature>
<evidence type="ECO:0000256" key="10">
    <source>
        <dbReference type="PROSITE-ProRule" id="PRU10125"/>
    </source>
</evidence>
<dbReference type="InterPro" id="IPR018510">
    <property type="entry name" value="DAP_epimerase_AS"/>
</dbReference>
<feature type="site" description="Could be important to modulate the pK values of the two catalytic cysteine residues" evidence="9">
    <location>
        <position position="228"/>
    </location>
</feature>
<dbReference type="Pfam" id="PF01678">
    <property type="entry name" value="DAP_epimerase"/>
    <property type="match status" value="2"/>
</dbReference>
<feature type="active site" description="Proton acceptor" evidence="9">
    <location>
        <position position="237"/>
    </location>
</feature>
<feature type="binding site" evidence="9">
    <location>
        <begin position="238"/>
        <end position="239"/>
    </location>
    <ligand>
        <name>substrate</name>
    </ligand>
</feature>
<dbReference type="PANTHER" id="PTHR31689">
    <property type="entry name" value="DIAMINOPIMELATE EPIMERASE, CHLOROPLASTIC"/>
    <property type="match status" value="1"/>
</dbReference>
<evidence type="ECO:0000256" key="6">
    <source>
        <dbReference type="ARBA" id="ARBA00023154"/>
    </source>
</evidence>
<keyword evidence="5 9" id="KW-0028">Amino-acid biosynthesis</keyword>
<comment type="function">
    <text evidence="9">Catalyzes the stereoinversion of LL-2,6-diaminopimelate (L,L-DAP) to meso-diaminopimelate (meso-DAP), a precursor of L-lysine and an essential component of the bacterial peptidoglycan.</text>
</comment>
<protein>
    <recommendedName>
        <fullName evidence="3 9">Diaminopimelate epimerase</fullName>
        <shortName evidence="9">DAP epimerase</shortName>
        <ecNumber evidence="3 9">5.1.1.7</ecNumber>
    </recommendedName>
    <alternativeName>
        <fullName evidence="9">PLP-independent amino acid racemase</fullName>
    </alternativeName>
</protein>
<evidence type="ECO:0000256" key="5">
    <source>
        <dbReference type="ARBA" id="ARBA00022605"/>
    </source>
</evidence>
<comment type="caution">
    <text evidence="11">The sequence shown here is derived from an EMBL/GenBank/DDBJ whole genome shotgun (WGS) entry which is preliminary data.</text>
</comment>
<dbReference type="HAMAP" id="MF_00197">
    <property type="entry name" value="DAP_epimerase"/>
    <property type="match status" value="1"/>
</dbReference>
<dbReference type="GO" id="GO:0009089">
    <property type="term" value="P:lysine biosynthetic process via diaminopimelate"/>
    <property type="evidence" value="ECO:0007669"/>
    <property type="project" value="UniProtKB-UniRule"/>
</dbReference>
<reference evidence="11" key="1">
    <citation type="submission" date="2013-04" db="EMBL/GenBank/DDBJ databases">
        <authorList>
            <person name="Harkins D.M."/>
            <person name="Durkin A.S."/>
            <person name="Brinkac L.M."/>
            <person name="Haft D.H."/>
            <person name="Selengut J.D."/>
            <person name="Sanka R."/>
            <person name="DePew J."/>
            <person name="Purushe J."/>
            <person name="Galloway R.L."/>
            <person name="Vinetz J.M."/>
            <person name="Sutton G.G."/>
            <person name="Nierman W.C."/>
            <person name="Fouts D.E."/>
        </authorList>
    </citation>
    <scope>NUCLEOTIDE SEQUENCE [LARGE SCALE GENOMIC DNA]</scope>
    <source>
        <strain evidence="11">CDC</strain>
    </source>
</reference>